<accession>A0A6P2CUK7</accession>
<feature type="region of interest" description="Disordered" evidence="1">
    <location>
        <begin position="231"/>
        <end position="271"/>
    </location>
</feature>
<organism evidence="2 3">
    <name type="scientific">Gemmata massiliana</name>
    <dbReference type="NCBI Taxonomy" id="1210884"/>
    <lineage>
        <taxon>Bacteria</taxon>
        <taxon>Pseudomonadati</taxon>
        <taxon>Planctomycetota</taxon>
        <taxon>Planctomycetia</taxon>
        <taxon>Gemmatales</taxon>
        <taxon>Gemmataceae</taxon>
        <taxon>Gemmata</taxon>
    </lineage>
</organism>
<dbReference type="RefSeq" id="WP_162667490.1">
    <property type="nucleotide sequence ID" value="NZ_LR593886.1"/>
</dbReference>
<sequence length="418" mass="48218">MPKSTNWVWATVIGAGSVLAAPPSSKGHDEPLPATAPAPKEAPPNEAWFPKKIEYQKGKDPVIDSTVPSVFPNLVFARPTWDGKDEHYDAFQKDLEALCDRLWPRMRGNIALKIGTTDNELQRLLKAQLNQELLGYRNFIVFEKMDWSGPRLSPVPFFVCLKNIQTTVLELWTKHPQELVPWLKELVTVAKERERYIRVRVEASVFPPQYFHYAVRHRFKTETELWKATSINAQRDETRPAPKDAPRAKPAGSEWLADKKRPPSLFPDIVLPPPEKNDPDWKIRRAQFAKRCPRLNGNTGLKIEDGDSTAQKLLKARLHQGALETHQLWGQFWEGEFRTLDTRPDCLNDMLTVLDELWGKEPKRLIPWLKELLVEAKEFERYAELRAEARAIRPSELNQATRHRLKIEGELWKAKNAK</sequence>
<reference evidence="2 3" key="1">
    <citation type="submission" date="2019-05" db="EMBL/GenBank/DDBJ databases">
        <authorList>
            <consortium name="Science for Life Laboratories"/>
        </authorList>
    </citation>
    <scope>NUCLEOTIDE SEQUENCE [LARGE SCALE GENOMIC DNA]</scope>
    <source>
        <strain evidence="2">Soil9</strain>
    </source>
</reference>
<feature type="region of interest" description="Disordered" evidence="1">
    <location>
        <begin position="21"/>
        <end position="46"/>
    </location>
</feature>
<dbReference type="EMBL" id="LR593886">
    <property type="protein sequence ID" value="VTR92659.1"/>
    <property type="molecule type" value="Genomic_DNA"/>
</dbReference>
<dbReference type="AlphaFoldDB" id="A0A6P2CUK7"/>
<proteinExistence type="predicted"/>
<evidence type="ECO:0000313" key="3">
    <source>
        <dbReference type="Proteomes" id="UP000464178"/>
    </source>
</evidence>
<protein>
    <submittedName>
        <fullName evidence="2">Uncharacterized protein</fullName>
    </submittedName>
</protein>
<gene>
    <name evidence="2" type="ORF">SOIL9_50550</name>
</gene>
<dbReference type="KEGG" id="gms:SOIL9_50550"/>
<keyword evidence="3" id="KW-1185">Reference proteome</keyword>
<evidence type="ECO:0000256" key="1">
    <source>
        <dbReference type="SAM" id="MobiDB-lite"/>
    </source>
</evidence>
<feature type="compositionally biased region" description="Basic and acidic residues" evidence="1">
    <location>
        <begin position="234"/>
        <end position="247"/>
    </location>
</feature>
<evidence type="ECO:0000313" key="2">
    <source>
        <dbReference type="EMBL" id="VTR92659.1"/>
    </source>
</evidence>
<name>A0A6P2CUK7_9BACT</name>
<dbReference type="Proteomes" id="UP000464178">
    <property type="component" value="Chromosome"/>
</dbReference>